<organism evidence="1 2">
    <name type="scientific">Allacma fusca</name>
    <dbReference type="NCBI Taxonomy" id="39272"/>
    <lineage>
        <taxon>Eukaryota</taxon>
        <taxon>Metazoa</taxon>
        <taxon>Ecdysozoa</taxon>
        <taxon>Arthropoda</taxon>
        <taxon>Hexapoda</taxon>
        <taxon>Collembola</taxon>
        <taxon>Symphypleona</taxon>
        <taxon>Sminthuridae</taxon>
        <taxon>Allacma</taxon>
    </lineage>
</organism>
<dbReference type="Proteomes" id="UP000708208">
    <property type="component" value="Unassembled WGS sequence"/>
</dbReference>
<proteinExistence type="predicted"/>
<reference evidence="1" key="1">
    <citation type="submission" date="2021-06" db="EMBL/GenBank/DDBJ databases">
        <authorList>
            <person name="Hodson N. C."/>
            <person name="Mongue J. A."/>
            <person name="Jaron S. K."/>
        </authorList>
    </citation>
    <scope>NUCLEOTIDE SEQUENCE</scope>
</reference>
<dbReference type="EMBL" id="CAJVCH010044726">
    <property type="protein sequence ID" value="CAG7717308.1"/>
    <property type="molecule type" value="Genomic_DNA"/>
</dbReference>
<dbReference type="AlphaFoldDB" id="A0A8J2JZB3"/>
<feature type="non-terminal residue" evidence="1">
    <location>
        <position position="157"/>
    </location>
</feature>
<comment type="caution">
    <text evidence="1">The sequence shown here is derived from an EMBL/GenBank/DDBJ whole genome shotgun (WGS) entry which is preliminary data.</text>
</comment>
<keyword evidence="2" id="KW-1185">Reference proteome</keyword>
<sequence length="157" mass="18470">WGVDGFAAALNFRDNTEEYQEYDVDKFPNYVDNLLTVWKTPGNIETFAKSPDFVTALICEGILWLQNVTSLIECELTKYLRLLMVFFRLFETDKKIYDEINLTYDPSFEKLLNQLKQEFKADYLHFLDTKQNLATGFLPENGRNMRFLDFKDCNSEA</sequence>
<evidence type="ECO:0000313" key="1">
    <source>
        <dbReference type="EMBL" id="CAG7717308.1"/>
    </source>
</evidence>
<feature type="non-terminal residue" evidence="1">
    <location>
        <position position="1"/>
    </location>
</feature>
<gene>
    <name evidence="1" type="ORF">AFUS01_LOCUS6772</name>
</gene>
<name>A0A8J2JZB3_9HEXA</name>
<evidence type="ECO:0000313" key="2">
    <source>
        <dbReference type="Proteomes" id="UP000708208"/>
    </source>
</evidence>
<protein>
    <submittedName>
        <fullName evidence="1">Uncharacterized protein</fullName>
    </submittedName>
</protein>
<accession>A0A8J2JZB3</accession>